<evidence type="ECO:0000313" key="3">
    <source>
        <dbReference type="Proteomes" id="UP000248917"/>
    </source>
</evidence>
<dbReference type="AlphaFoldDB" id="A0A326RZ94"/>
<dbReference type="RefSeq" id="WP_111390839.1">
    <property type="nucleotide sequence ID" value="NZ_QKTX01000001.1"/>
</dbReference>
<organism evidence="2 3">
    <name type="scientific">Algoriphagus aquaeductus</name>
    <dbReference type="NCBI Taxonomy" id="475299"/>
    <lineage>
        <taxon>Bacteria</taxon>
        <taxon>Pseudomonadati</taxon>
        <taxon>Bacteroidota</taxon>
        <taxon>Cytophagia</taxon>
        <taxon>Cytophagales</taxon>
        <taxon>Cyclobacteriaceae</taxon>
        <taxon>Algoriphagus</taxon>
    </lineage>
</organism>
<evidence type="ECO:0000256" key="1">
    <source>
        <dbReference type="SAM" id="Phobius"/>
    </source>
</evidence>
<protein>
    <submittedName>
        <fullName evidence="2">Putative esterase</fullName>
    </submittedName>
</protein>
<proteinExistence type="predicted"/>
<dbReference type="SUPFAM" id="SSF53474">
    <property type="entry name" value="alpha/beta-Hydrolases"/>
    <property type="match status" value="1"/>
</dbReference>
<dbReference type="PANTHER" id="PTHR48098">
    <property type="entry name" value="ENTEROCHELIN ESTERASE-RELATED"/>
    <property type="match status" value="1"/>
</dbReference>
<dbReference type="InterPro" id="IPR050583">
    <property type="entry name" value="Mycobacterial_A85_antigen"/>
</dbReference>
<dbReference type="Pfam" id="PF00756">
    <property type="entry name" value="Esterase"/>
    <property type="match status" value="1"/>
</dbReference>
<sequence>MNISKRQIIICCAFLAAILGFYWAWGKLTSPYGVQKVSFIPSKSETFTKGKLNFSIYRASNGVNQDVIYHFHGRNLDHTIWNDDTYFTALIQSHWQKTELKPPTVVLISYGPEWLLTAKNSKEESGLMDDFISNLPFIESKIGKPRNRILIGESMGGLNVLILGLSHPELFSRVASLCPGVYLDSPFSDLDKIMAAMKRTGADPKVALGIYLMAKKYISNEQEWKNISPIELIKKANSQYPELYLSCGLYDKFGNYEGSEALANLAVSKGVKTQWHPMYGGHCAMDIYSLSNFLIIN</sequence>
<evidence type="ECO:0000313" key="2">
    <source>
        <dbReference type="EMBL" id="PZV87143.1"/>
    </source>
</evidence>
<comment type="caution">
    <text evidence="2">The sequence shown here is derived from an EMBL/GenBank/DDBJ whole genome shotgun (WGS) entry which is preliminary data.</text>
</comment>
<gene>
    <name evidence="2" type="ORF">CLV31_10115</name>
</gene>
<keyword evidence="1" id="KW-0472">Membrane</keyword>
<dbReference type="Proteomes" id="UP000248917">
    <property type="component" value="Unassembled WGS sequence"/>
</dbReference>
<name>A0A326RZ94_9BACT</name>
<keyword evidence="3" id="KW-1185">Reference proteome</keyword>
<dbReference type="InterPro" id="IPR029058">
    <property type="entry name" value="AB_hydrolase_fold"/>
</dbReference>
<keyword evidence="1" id="KW-1133">Transmembrane helix</keyword>
<dbReference type="Gene3D" id="3.40.50.1820">
    <property type="entry name" value="alpha/beta hydrolase"/>
    <property type="match status" value="1"/>
</dbReference>
<reference evidence="2 3" key="1">
    <citation type="submission" date="2018-06" db="EMBL/GenBank/DDBJ databases">
        <title>Genomic Encyclopedia of Archaeal and Bacterial Type Strains, Phase II (KMG-II): from individual species to whole genera.</title>
        <authorList>
            <person name="Goeker M."/>
        </authorList>
    </citation>
    <scope>NUCLEOTIDE SEQUENCE [LARGE SCALE GENOMIC DNA]</scope>
    <source>
        <strain evidence="2 3">T4</strain>
    </source>
</reference>
<dbReference type="OrthoDB" id="9784036at2"/>
<keyword evidence="1" id="KW-0812">Transmembrane</keyword>
<dbReference type="EMBL" id="QKTX01000001">
    <property type="protein sequence ID" value="PZV87143.1"/>
    <property type="molecule type" value="Genomic_DNA"/>
</dbReference>
<accession>A0A326RZ94</accession>
<dbReference type="InterPro" id="IPR000801">
    <property type="entry name" value="Esterase-like"/>
</dbReference>
<feature type="transmembrane region" description="Helical" evidence="1">
    <location>
        <begin position="7"/>
        <end position="25"/>
    </location>
</feature>